<name>A0A7C5LXY5_9PROT</name>
<keyword evidence="10" id="KW-0472">Membrane</keyword>
<keyword evidence="10" id="KW-0448">Lipopolysaccharide biosynthesis</keyword>
<keyword evidence="5 10" id="KW-0808">Transferase</keyword>
<evidence type="ECO:0000259" key="11">
    <source>
        <dbReference type="Pfam" id="PF04413"/>
    </source>
</evidence>
<dbReference type="Pfam" id="PF04413">
    <property type="entry name" value="Glycos_transf_N"/>
    <property type="match status" value="1"/>
</dbReference>
<evidence type="ECO:0000256" key="6">
    <source>
        <dbReference type="ARBA" id="ARBA00031445"/>
    </source>
</evidence>
<reference evidence="12" key="1">
    <citation type="journal article" date="2020" name="mSystems">
        <title>Genome- and Community-Level Interaction Insights into Carbon Utilization and Element Cycling Functions of Hydrothermarchaeota in Hydrothermal Sediment.</title>
        <authorList>
            <person name="Zhou Z."/>
            <person name="Liu Y."/>
            <person name="Xu W."/>
            <person name="Pan J."/>
            <person name="Luo Z.H."/>
            <person name="Li M."/>
        </authorList>
    </citation>
    <scope>NUCLEOTIDE SEQUENCE [LARGE SCALE GENOMIC DNA]</scope>
    <source>
        <strain evidence="12">HyVt-485</strain>
    </source>
</reference>
<dbReference type="PANTHER" id="PTHR42755:SF1">
    <property type="entry name" value="3-DEOXY-D-MANNO-OCTULOSONIC ACID TRANSFERASE, MITOCHONDRIAL-RELATED"/>
    <property type="match status" value="1"/>
</dbReference>
<keyword evidence="10" id="KW-1003">Cell membrane</keyword>
<evidence type="ECO:0000256" key="4">
    <source>
        <dbReference type="ARBA" id="ARBA00019077"/>
    </source>
</evidence>
<evidence type="ECO:0000256" key="10">
    <source>
        <dbReference type="RuleBase" id="RU365103"/>
    </source>
</evidence>
<dbReference type="GO" id="GO:0005886">
    <property type="term" value="C:plasma membrane"/>
    <property type="evidence" value="ECO:0007669"/>
    <property type="project" value="UniProtKB-SubCell"/>
</dbReference>
<comment type="similarity">
    <text evidence="10">Belongs to the glycosyltransferase group 1 family.</text>
</comment>
<dbReference type="Proteomes" id="UP000885830">
    <property type="component" value="Unassembled WGS sequence"/>
</dbReference>
<evidence type="ECO:0000256" key="9">
    <source>
        <dbReference type="PIRSR" id="PIRSR639901-2"/>
    </source>
</evidence>
<dbReference type="GO" id="GO:0009245">
    <property type="term" value="P:lipid A biosynthetic process"/>
    <property type="evidence" value="ECO:0007669"/>
    <property type="project" value="TreeGrafter"/>
</dbReference>
<gene>
    <name evidence="12" type="ORF">ENJ42_08565</name>
</gene>
<dbReference type="UniPathway" id="UPA00958"/>
<evidence type="ECO:0000256" key="1">
    <source>
        <dbReference type="ARBA" id="ARBA00003394"/>
    </source>
</evidence>
<evidence type="ECO:0000256" key="3">
    <source>
        <dbReference type="ARBA" id="ARBA00012621"/>
    </source>
</evidence>
<sequence>MKKTPLLKSYTGATRMIAPALPIWLNKRAKAGKEDKGRLSERKGITTIAKPDGKLMWMHAASVGESQMLLPLLNKFLQSFPNAYVLITTGTVTSAELLEKSLPERAIHQYAPMDHPKAVKNFLNHWRPDAAIFAESELWPNMIMGANERRIPLALVNARMSANSIERWGKSLKTAKALLSCFSVILAANTETANGLAWLCGHEVESAGNLKDAAAALPVNKEDLQDFKKAIGRRTVWCATSTHKGEEEFVADAVLEIKSKRPSALLLLAPRHPERKDEILKILDSRGLSVKCRSARELPDKDTDVFVFDTIGELGLVYRLTKVAFVGGSLVKGLAGHNPLEAARLDCAVITGSHISSFADTYMALIAFDGVKRILSPEQLAPTVLELIKNTDARKTQIKSAHQYAKSRDDVLEYVWDKLSPVFQGIGQS</sequence>
<comment type="catalytic activity">
    <reaction evidence="7 10">
        <text>lipid IVA (E. coli) + CMP-3-deoxy-beta-D-manno-octulosonate = alpha-Kdo-(2-&gt;6)-lipid IVA (E. coli) + CMP + H(+)</text>
        <dbReference type="Rhea" id="RHEA:28066"/>
        <dbReference type="ChEBI" id="CHEBI:15378"/>
        <dbReference type="ChEBI" id="CHEBI:58603"/>
        <dbReference type="ChEBI" id="CHEBI:60364"/>
        <dbReference type="ChEBI" id="CHEBI:60377"/>
        <dbReference type="ChEBI" id="CHEBI:85987"/>
        <dbReference type="EC" id="2.4.99.12"/>
    </reaction>
</comment>
<feature type="active site" description="Proton acceptor" evidence="8">
    <location>
        <position position="65"/>
    </location>
</feature>
<evidence type="ECO:0000256" key="8">
    <source>
        <dbReference type="PIRSR" id="PIRSR639901-1"/>
    </source>
</evidence>
<evidence type="ECO:0000256" key="7">
    <source>
        <dbReference type="ARBA" id="ARBA00049183"/>
    </source>
</evidence>
<comment type="subcellular location">
    <subcellularLocation>
        <location evidence="10">Cell membrane</location>
    </subcellularLocation>
</comment>
<dbReference type="Gene3D" id="3.40.50.11720">
    <property type="entry name" value="3-Deoxy-D-manno-octulosonic-acid transferase, N-terminal domain"/>
    <property type="match status" value="1"/>
</dbReference>
<evidence type="ECO:0000256" key="5">
    <source>
        <dbReference type="ARBA" id="ARBA00022679"/>
    </source>
</evidence>
<evidence type="ECO:0000256" key="2">
    <source>
        <dbReference type="ARBA" id="ARBA00004713"/>
    </source>
</evidence>
<comment type="function">
    <text evidence="1 10">Involved in lipopolysaccharide (LPS) biosynthesis. Catalyzes the transfer of 3-deoxy-D-manno-octulosonate (Kdo) residue(s) from CMP-Kdo to lipid IV(A), the tetraacyldisaccharide-1,4'-bisphosphate precursor of lipid A.</text>
</comment>
<dbReference type="GO" id="GO:0009244">
    <property type="term" value="P:lipopolysaccharide core region biosynthetic process"/>
    <property type="evidence" value="ECO:0007669"/>
    <property type="project" value="UniProtKB-UniRule"/>
</dbReference>
<dbReference type="PANTHER" id="PTHR42755">
    <property type="entry name" value="3-DEOXY-MANNO-OCTULOSONATE CYTIDYLYLTRANSFERASE"/>
    <property type="match status" value="1"/>
</dbReference>
<comment type="pathway">
    <text evidence="2 10">Bacterial outer membrane biogenesis; LPS core biosynthesis.</text>
</comment>
<comment type="caution">
    <text evidence="12">The sequence shown here is derived from an EMBL/GenBank/DDBJ whole genome shotgun (WGS) entry which is preliminary data.</text>
</comment>
<dbReference type="EMBL" id="DRMJ01000448">
    <property type="protein sequence ID" value="HHL43656.1"/>
    <property type="molecule type" value="Genomic_DNA"/>
</dbReference>
<feature type="domain" description="3-deoxy-D-manno-octulosonic-acid transferase N-terminal" evidence="11">
    <location>
        <begin position="38"/>
        <end position="211"/>
    </location>
</feature>
<dbReference type="GO" id="GO:0043842">
    <property type="term" value="F:Kdo transferase activity"/>
    <property type="evidence" value="ECO:0007669"/>
    <property type="project" value="UniProtKB-EC"/>
</dbReference>
<evidence type="ECO:0000313" key="12">
    <source>
        <dbReference type="EMBL" id="HHL43656.1"/>
    </source>
</evidence>
<feature type="site" description="Transition state stabilizer" evidence="9">
    <location>
        <position position="135"/>
    </location>
</feature>
<organism evidence="12">
    <name type="scientific">Hellea balneolensis</name>
    <dbReference type="NCBI Taxonomy" id="287478"/>
    <lineage>
        <taxon>Bacteria</taxon>
        <taxon>Pseudomonadati</taxon>
        <taxon>Pseudomonadota</taxon>
        <taxon>Alphaproteobacteria</taxon>
        <taxon>Maricaulales</taxon>
        <taxon>Robiginitomaculaceae</taxon>
        <taxon>Hellea</taxon>
    </lineage>
</organism>
<dbReference type="InterPro" id="IPR007507">
    <property type="entry name" value="Glycos_transf_N"/>
</dbReference>
<dbReference type="EC" id="2.4.99.12" evidence="3 10"/>
<proteinExistence type="inferred from homology"/>
<dbReference type="Gene3D" id="3.40.50.2000">
    <property type="entry name" value="Glycogen Phosphorylase B"/>
    <property type="match status" value="1"/>
</dbReference>
<dbReference type="InterPro" id="IPR039901">
    <property type="entry name" value="Kdotransferase"/>
</dbReference>
<feature type="site" description="Transition state stabilizer" evidence="9">
    <location>
        <position position="211"/>
    </location>
</feature>
<dbReference type="InterPro" id="IPR038107">
    <property type="entry name" value="Glycos_transf_N_sf"/>
</dbReference>
<accession>A0A7C5LXY5</accession>
<dbReference type="AlphaFoldDB" id="A0A7C5LXY5"/>
<protein>
    <recommendedName>
        <fullName evidence="4 10">3-deoxy-D-manno-octulosonic acid transferase</fullName>
        <shortName evidence="10">Kdo transferase</shortName>
        <ecNumber evidence="3 10">2.4.99.12</ecNumber>
    </recommendedName>
    <alternativeName>
        <fullName evidence="6 10">Lipid IV(A) 3-deoxy-D-manno-octulosonic acid transferase</fullName>
    </alternativeName>
</protein>